<accession>A0ACC1X8H8</accession>
<keyword evidence="2" id="KW-1185">Reference proteome</keyword>
<protein>
    <submittedName>
        <fullName evidence="1">Ras guanine nucleotide exchange factor K</fullName>
    </submittedName>
</protein>
<evidence type="ECO:0000313" key="2">
    <source>
        <dbReference type="Proteomes" id="UP001164539"/>
    </source>
</evidence>
<comment type="caution">
    <text evidence="1">The sequence shown here is derived from an EMBL/GenBank/DDBJ whole genome shotgun (WGS) entry which is preliminary data.</text>
</comment>
<reference evidence="1 2" key="1">
    <citation type="journal article" date="2023" name="Science">
        <title>Complex scaffold remodeling in plant triterpene biosynthesis.</title>
        <authorList>
            <person name="De La Pena R."/>
            <person name="Hodgson H."/>
            <person name="Liu J.C."/>
            <person name="Stephenson M.J."/>
            <person name="Martin A.C."/>
            <person name="Owen C."/>
            <person name="Harkess A."/>
            <person name="Leebens-Mack J."/>
            <person name="Jimenez L.E."/>
            <person name="Osbourn A."/>
            <person name="Sattely E.S."/>
        </authorList>
    </citation>
    <scope>NUCLEOTIDE SEQUENCE [LARGE SCALE GENOMIC DNA]</scope>
    <source>
        <strain evidence="2">cv. JPN11</strain>
        <tissue evidence="1">Leaf</tissue>
    </source>
</reference>
<dbReference type="Proteomes" id="UP001164539">
    <property type="component" value="Chromosome 10"/>
</dbReference>
<evidence type="ECO:0000313" key="1">
    <source>
        <dbReference type="EMBL" id="KAJ4707642.1"/>
    </source>
</evidence>
<dbReference type="EMBL" id="CM051403">
    <property type="protein sequence ID" value="KAJ4707642.1"/>
    <property type="molecule type" value="Genomic_DNA"/>
</dbReference>
<name>A0ACC1X8H8_MELAZ</name>
<sequence length="440" mass="49276">MMSPKNSASTVSFSDQRNEPNQQVNVPLLLQPTYARSKSLIFDELRKFRISLKWCALDHSSCTGKFISCFTFIFLTIFVPLVSSLSIKVASSSTEDDNNNPISFNILVQFPVSGLALTGFFTLSRFFSRYGLRQLLFLDGLQEDSLFVRRGYTRELDKAFRYLACILLPSFFVELAHKIIFFSTVKVSFPYISSGVPLNSIMFLLVLASWVYRTGVYLLVCVLFRLTCELHILRFEGLHKMFEGSGSDSGIIFNEHLRIRKQLSATSHRYRFFIIASLVVITVSQFAALLLILATNSDKSFFNSGDLVVCSAVELSGFFLCLLGAARITHRAQRIASVATRWHMSATCASAGSDNRKGKGAEAECECRDSDSDSSDIYITVCSQEPSTFQTRQALVAYLEHNNGGITLFGFALDRGLIHTIFAFEFSLVLWILSKVVVLS</sequence>
<gene>
    <name evidence="1" type="ORF">OWV82_017726</name>
</gene>
<proteinExistence type="predicted"/>
<organism evidence="1 2">
    <name type="scientific">Melia azedarach</name>
    <name type="common">Chinaberry tree</name>
    <dbReference type="NCBI Taxonomy" id="155640"/>
    <lineage>
        <taxon>Eukaryota</taxon>
        <taxon>Viridiplantae</taxon>
        <taxon>Streptophyta</taxon>
        <taxon>Embryophyta</taxon>
        <taxon>Tracheophyta</taxon>
        <taxon>Spermatophyta</taxon>
        <taxon>Magnoliopsida</taxon>
        <taxon>eudicotyledons</taxon>
        <taxon>Gunneridae</taxon>
        <taxon>Pentapetalae</taxon>
        <taxon>rosids</taxon>
        <taxon>malvids</taxon>
        <taxon>Sapindales</taxon>
        <taxon>Meliaceae</taxon>
        <taxon>Melia</taxon>
    </lineage>
</organism>